<feature type="transmembrane region" description="Helical" evidence="2">
    <location>
        <begin position="314"/>
        <end position="336"/>
    </location>
</feature>
<feature type="transmembrane region" description="Helical" evidence="2">
    <location>
        <begin position="68"/>
        <end position="92"/>
    </location>
</feature>
<feature type="transmembrane region" description="Helical" evidence="2">
    <location>
        <begin position="112"/>
        <end position="140"/>
    </location>
</feature>
<feature type="transmembrane region" description="Helical" evidence="2">
    <location>
        <begin position="7"/>
        <end position="27"/>
    </location>
</feature>
<accession>A0A507FH17</accession>
<dbReference type="AlphaFoldDB" id="A0A507FH17"/>
<feature type="region of interest" description="Disordered" evidence="1">
    <location>
        <begin position="227"/>
        <end position="250"/>
    </location>
</feature>
<feature type="transmembrane region" description="Helical" evidence="2">
    <location>
        <begin position="33"/>
        <end position="56"/>
    </location>
</feature>
<feature type="transmembrane region" description="Helical" evidence="2">
    <location>
        <begin position="422"/>
        <end position="448"/>
    </location>
</feature>
<feature type="transmembrane region" description="Helical" evidence="2">
    <location>
        <begin position="152"/>
        <end position="172"/>
    </location>
</feature>
<evidence type="ECO:0000256" key="2">
    <source>
        <dbReference type="SAM" id="Phobius"/>
    </source>
</evidence>
<organism evidence="3 4">
    <name type="scientific">Chytriomyces confervae</name>
    <dbReference type="NCBI Taxonomy" id="246404"/>
    <lineage>
        <taxon>Eukaryota</taxon>
        <taxon>Fungi</taxon>
        <taxon>Fungi incertae sedis</taxon>
        <taxon>Chytridiomycota</taxon>
        <taxon>Chytridiomycota incertae sedis</taxon>
        <taxon>Chytridiomycetes</taxon>
        <taxon>Chytridiales</taxon>
        <taxon>Chytriomycetaceae</taxon>
        <taxon>Chytriomyces</taxon>
    </lineage>
</organism>
<keyword evidence="2" id="KW-1133">Transmembrane helix</keyword>
<keyword evidence="2" id="KW-0812">Transmembrane</keyword>
<feature type="transmembrane region" description="Helical" evidence="2">
    <location>
        <begin position="381"/>
        <end position="402"/>
    </location>
</feature>
<sequence length="550" mass="61494">MFFNAVTIAFNALLLLNTCLYLPGYFADRSSCAPVTVVATALYHGFMLVFDLFILVKTYTTTRENKIFFSLLTAVLLYRLGSSIADLILTYAEWDTSLETCLFHQNQDTLRHYLLADISCDVLATVGSLALLVSGSAGGLSSLVGQLLIENVVRSGLTLALNGVIMYVAAMSFDDLSLIWMIQNYILLQLMNMEHIYKKRRQERYNNPVGIDEPPTLSVHVKSIVQQTSTSKPMKRAQFRRRDQRSQSQERAKTAIDIYLFLEIPLRSMANCSPTGLPLICIFLGLTIQASCTTLVDIVPELTYQIRFKPKKPIFFNAITIAFNALILLNTCLYLPVYFADRSSCSPLAIFALVTSHGFVLVFDAFILVKTYSTTRENNIFLSLLPLVLLYRLGSTIADWILTSAEWDDSIQACHFHQNQDTLRHCIIADIMCDVLATVGSVALLISGRVGGMSNLAGQLLIENVVRSLLTLVLNVAVVYVASSPDTNIEVLVWTVQNYILQQLMNMEHLYKKRRQERYSIPASFDEQLTPSPHPKSSGPQTSTSVKPSE</sequence>
<feature type="compositionally biased region" description="Polar residues" evidence="1">
    <location>
        <begin position="538"/>
        <end position="550"/>
    </location>
</feature>
<evidence type="ECO:0000256" key="1">
    <source>
        <dbReference type="SAM" id="MobiDB-lite"/>
    </source>
</evidence>
<proteinExistence type="predicted"/>
<feature type="transmembrane region" description="Helical" evidence="2">
    <location>
        <begin position="178"/>
        <end position="197"/>
    </location>
</feature>
<dbReference type="EMBL" id="QEAP01000103">
    <property type="protein sequence ID" value="TPX74915.1"/>
    <property type="molecule type" value="Genomic_DNA"/>
</dbReference>
<feature type="region of interest" description="Disordered" evidence="1">
    <location>
        <begin position="522"/>
        <end position="550"/>
    </location>
</feature>
<dbReference type="Proteomes" id="UP000320333">
    <property type="component" value="Unassembled WGS sequence"/>
</dbReference>
<keyword evidence="2" id="KW-0472">Membrane</keyword>
<reference evidence="3 4" key="1">
    <citation type="journal article" date="2019" name="Sci. Rep.">
        <title>Comparative genomics of chytrid fungi reveal insights into the obligate biotrophic and pathogenic lifestyle of Synchytrium endobioticum.</title>
        <authorList>
            <person name="van de Vossenberg B.T.L.H."/>
            <person name="Warris S."/>
            <person name="Nguyen H.D.T."/>
            <person name="van Gent-Pelzer M.P.E."/>
            <person name="Joly D.L."/>
            <person name="van de Geest H.C."/>
            <person name="Bonants P.J.M."/>
            <person name="Smith D.S."/>
            <person name="Levesque C.A."/>
            <person name="van der Lee T.A.J."/>
        </authorList>
    </citation>
    <scope>NUCLEOTIDE SEQUENCE [LARGE SCALE GENOMIC DNA]</scope>
    <source>
        <strain evidence="3 4">CBS 675.73</strain>
    </source>
</reference>
<keyword evidence="4" id="KW-1185">Reference proteome</keyword>
<evidence type="ECO:0000313" key="3">
    <source>
        <dbReference type="EMBL" id="TPX74915.1"/>
    </source>
</evidence>
<comment type="caution">
    <text evidence="3">The sequence shown here is derived from an EMBL/GenBank/DDBJ whole genome shotgun (WGS) entry which is preliminary data.</text>
</comment>
<feature type="transmembrane region" description="Helical" evidence="2">
    <location>
        <begin position="348"/>
        <end position="369"/>
    </location>
</feature>
<evidence type="ECO:0000313" key="4">
    <source>
        <dbReference type="Proteomes" id="UP000320333"/>
    </source>
</evidence>
<feature type="compositionally biased region" description="Basic and acidic residues" evidence="1">
    <location>
        <begin position="240"/>
        <end position="250"/>
    </location>
</feature>
<name>A0A507FH17_9FUNG</name>
<protein>
    <submittedName>
        <fullName evidence="3">Uncharacterized protein</fullName>
    </submittedName>
</protein>
<gene>
    <name evidence="3" type="ORF">CcCBS67573_g03820</name>
</gene>